<keyword evidence="5" id="KW-1185">Reference proteome</keyword>
<dbReference type="PANTHER" id="PTHR37013:SF4">
    <property type="entry name" value="INTEGRAL MEMBRANE PROTEIN"/>
    <property type="match status" value="1"/>
</dbReference>
<keyword evidence="2" id="KW-1133">Transmembrane helix</keyword>
<feature type="transmembrane region" description="Helical" evidence="2">
    <location>
        <begin position="128"/>
        <end position="149"/>
    </location>
</feature>
<feature type="compositionally biased region" description="Basic and acidic residues" evidence="1">
    <location>
        <begin position="367"/>
        <end position="376"/>
    </location>
</feature>
<feature type="domain" description="DUF7703" evidence="3">
    <location>
        <begin position="100"/>
        <end position="336"/>
    </location>
</feature>
<feature type="region of interest" description="Disordered" evidence="1">
    <location>
        <begin position="344"/>
        <end position="376"/>
    </location>
</feature>
<evidence type="ECO:0000256" key="1">
    <source>
        <dbReference type="SAM" id="MobiDB-lite"/>
    </source>
</evidence>
<keyword evidence="2" id="KW-0812">Transmembrane</keyword>
<name>A0A0U5GXH9_ASPCI</name>
<dbReference type="OMA" id="KIQITIF"/>
<dbReference type="InterPro" id="IPR056120">
    <property type="entry name" value="DUF7703"/>
</dbReference>
<dbReference type="OrthoDB" id="405906at2759"/>
<keyword evidence="2" id="KW-0472">Membrane</keyword>
<gene>
    <name evidence="4" type="ORF">ASPCAL09369</name>
</gene>
<dbReference type="AlphaFoldDB" id="A0A0U5GXH9"/>
<protein>
    <recommendedName>
        <fullName evidence="3">DUF7703 domain-containing protein</fullName>
    </recommendedName>
</protein>
<dbReference type="Pfam" id="PF24802">
    <property type="entry name" value="DUF7703"/>
    <property type="match status" value="1"/>
</dbReference>
<dbReference type="PANTHER" id="PTHR37013">
    <property type="entry name" value="INTEGRAL MEMBRANE PROTEIN (AFU_ORTHOLOGUE AFUA_1G05950)-RELATED"/>
    <property type="match status" value="1"/>
</dbReference>
<feature type="transmembrane region" description="Helical" evidence="2">
    <location>
        <begin position="98"/>
        <end position="122"/>
    </location>
</feature>
<evidence type="ECO:0000256" key="2">
    <source>
        <dbReference type="SAM" id="Phobius"/>
    </source>
</evidence>
<organism evidence="4 5">
    <name type="scientific">Aspergillus calidoustus</name>
    <dbReference type="NCBI Taxonomy" id="454130"/>
    <lineage>
        <taxon>Eukaryota</taxon>
        <taxon>Fungi</taxon>
        <taxon>Dikarya</taxon>
        <taxon>Ascomycota</taxon>
        <taxon>Pezizomycotina</taxon>
        <taxon>Eurotiomycetes</taxon>
        <taxon>Eurotiomycetidae</taxon>
        <taxon>Eurotiales</taxon>
        <taxon>Aspergillaceae</taxon>
        <taxon>Aspergillus</taxon>
        <taxon>Aspergillus subgen. Nidulantes</taxon>
    </lineage>
</organism>
<dbReference type="EMBL" id="CDMC01000007">
    <property type="protein sequence ID" value="CEN62738.1"/>
    <property type="molecule type" value="Genomic_DNA"/>
</dbReference>
<accession>A0A0U5GXH9</accession>
<feature type="transmembrane region" description="Helical" evidence="2">
    <location>
        <begin position="283"/>
        <end position="302"/>
    </location>
</feature>
<evidence type="ECO:0000259" key="3">
    <source>
        <dbReference type="Pfam" id="PF24802"/>
    </source>
</evidence>
<reference evidence="5" key="1">
    <citation type="journal article" date="2016" name="Genome Announc.">
        <title>Draft genome sequences of fungus Aspergillus calidoustus.</title>
        <authorList>
            <person name="Horn F."/>
            <person name="Linde J."/>
            <person name="Mattern D.J."/>
            <person name="Walther G."/>
            <person name="Guthke R."/>
            <person name="Scherlach K."/>
            <person name="Martin K."/>
            <person name="Brakhage A.A."/>
            <person name="Petzke L."/>
            <person name="Valiante V."/>
        </authorList>
    </citation>
    <scope>NUCLEOTIDE SEQUENCE [LARGE SCALE GENOMIC DNA]</scope>
    <source>
        <strain evidence="5">SF006504</strain>
    </source>
</reference>
<evidence type="ECO:0000313" key="5">
    <source>
        <dbReference type="Proteomes" id="UP000054771"/>
    </source>
</evidence>
<sequence length="402" mass="45645">MDPPRQRVIDSATITVMRHRAGRMEIYPGSQSLKQRAIAGELKYGSGVRCPSDLQQRKAHPHAAGHAILPLPESSPSTMSQPDLGINLNSKIPRPATYAVTAFLSIALYNVIELTCLVFIVFKRYRGLYFWSFLVATWGIAIYSVGFVLNDFDISDNIRLFNVTLIVLGWCAMVTGQSLVLYSRLHLIVHRRLILRLVLGMIIMNAILLHIPTIILCYGANSVLYRRFSIPYGIYERIQVTIFFLQETSISAIYMYQMCRLFYTGGGPLTAIHGAEAGRRLMLHLIYMNVFVILLDVLIVALQFSGRYATQTAAKAFIYSVKLKLEFNILNRLVGVAQRVPRRWSDSGDRESGPPPDFIGPPDQQEQQERQMEEGRRRKYLCPWQLFTIRVNEVVANGTARR</sequence>
<feature type="transmembrane region" description="Helical" evidence="2">
    <location>
        <begin position="161"/>
        <end position="182"/>
    </location>
</feature>
<proteinExistence type="predicted"/>
<dbReference type="STRING" id="454130.A0A0U5GXH9"/>
<dbReference type="Proteomes" id="UP000054771">
    <property type="component" value="Unassembled WGS sequence"/>
</dbReference>
<evidence type="ECO:0000313" key="4">
    <source>
        <dbReference type="EMBL" id="CEN62738.1"/>
    </source>
</evidence>
<feature type="transmembrane region" description="Helical" evidence="2">
    <location>
        <begin position="194"/>
        <end position="219"/>
    </location>
</feature>